<keyword evidence="14" id="KW-1185">Reference proteome</keyword>
<evidence type="ECO:0000256" key="8">
    <source>
        <dbReference type="SAM" id="MobiDB-lite"/>
    </source>
</evidence>
<proteinExistence type="inferred from homology"/>
<dbReference type="Gene3D" id="3.30.70.100">
    <property type="match status" value="1"/>
</dbReference>
<evidence type="ECO:0000256" key="10">
    <source>
        <dbReference type="SAM" id="SignalP"/>
    </source>
</evidence>
<dbReference type="Gene3D" id="2.30.30.60">
    <property type="match status" value="1"/>
</dbReference>
<dbReference type="InterPro" id="IPR011066">
    <property type="entry name" value="MscS_channel_C_sf"/>
</dbReference>
<feature type="compositionally biased region" description="Low complexity" evidence="8">
    <location>
        <begin position="302"/>
        <end position="316"/>
    </location>
</feature>
<evidence type="ECO:0000256" key="2">
    <source>
        <dbReference type="ARBA" id="ARBA00008017"/>
    </source>
</evidence>
<dbReference type="PROSITE" id="PS01246">
    <property type="entry name" value="UPF0003"/>
    <property type="match status" value="1"/>
</dbReference>
<dbReference type="PANTHER" id="PTHR30347">
    <property type="entry name" value="POTASSIUM CHANNEL RELATED"/>
    <property type="match status" value="1"/>
</dbReference>
<dbReference type="PANTHER" id="PTHR30347:SF1">
    <property type="entry name" value="MECHANOSENSITIVE CHANNEL MSCK"/>
    <property type="match status" value="1"/>
</dbReference>
<feature type="coiled-coil region" evidence="7">
    <location>
        <begin position="170"/>
        <end position="197"/>
    </location>
</feature>
<feature type="compositionally biased region" description="Low complexity" evidence="8">
    <location>
        <begin position="31"/>
        <end position="44"/>
    </location>
</feature>
<protein>
    <submittedName>
        <fullName evidence="13">Mechanosensitive ion channel domain-containing protein</fullName>
    </submittedName>
</protein>
<dbReference type="InterPro" id="IPR011014">
    <property type="entry name" value="MscS_channel_TM-2"/>
</dbReference>
<feature type="signal peptide" evidence="10">
    <location>
        <begin position="1"/>
        <end position="22"/>
    </location>
</feature>
<dbReference type="SUPFAM" id="SSF82861">
    <property type="entry name" value="Mechanosensitive channel protein MscS (YggB), transmembrane region"/>
    <property type="match status" value="1"/>
</dbReference>
<dbReference type="EMBL" id="JBHUIY010000019">
    <property type="protein sequence ID" value="MFD2234282.1"/>
    <property type="molecule type" value="Genomic_DNA"/>
</dbReference>
<evidence type="ECO:0000256" key="4">
    <source>
        <dbReference type="ARBA" id="ARBA00022692"/>
    </source>
</evidence>
<feature type="region of interest" description="Disordered" evidence="8">
    <location>
        <begin position="22"/>
        <end position="44"/>
    </location>
</feature>
<dbReference type="InterPro" id="IPR049278">
    <property type="entry name" value="MS_channel_C"/>
</dbReference>
<dbReference type="Pfam" id="PF00924">
    <property type="entry name" value="MS_channel_2nd"/>
    <property type="match status" value="1"/>
</dbReference>
<dbReference type="InterPro" id="IPR006685">
    <property type="entry name" value="MscS_channel_2nd"/>
</dbReference>
<feature type="transmembrane region" description="Helical" evidence="9">
    <location>
        <begin position="521"/>
        <end position="547"/>
    </location>
</feature>
<dbReference type="Pfam" id="PF21082">
    <property type="entry name" value="MS_channel_3rd"/>
    <property type="match status" value="1"/>
</dbReference>
<organism evidence="13 14">
    <name type="scientific">Phaeospirillum tilakii</name>
    <dbReference type="NCBI Taxonomy" id="741673"/>
    <lineage>
        <taxon>Bacteria</taxon>
        <taxon>Pseudomonadati</taxon>
        <taxon>Pseudomonadota</taxon>
        <taxon>Alphaproteobacteria</taxon>
        <taxon>Rhodospirillales</taxon>
        <taxon>Rhodospirillaceae</taxon>
        <taxon>Phaeospirillum</taxon>
    </lineage>
</organism>
<feature type="domain" description="Mechanosensitive ion channel MscS C-terminal" evidence="12">
    <location>
        <begin position="679"/>
        <end position="762"/>
    </location>
</feature>
<dbReference type="InterPro" id="IPR006686">
    <property type="entry name" value="MscS_channel_CS"/>
</dbReference>
<evidence type="ECO:0000256" key="9">
    <source>
        <dbReference type="SAM" id="Phobius"/>
    </source>
</evidence>
<keyword evidence="3" id="KW-1003">Cell membrane</keyword>
<keyword evidence="4 9" id="KW-0812">Transmembrane</keyword>
<dbReference type="SUPFAM" id="SSF82689">
    <property type="entry name" value="Mechanosensitive channel protein MscS (YggB), C-terminal domain"/>
    <property type="match status" value="1"/>
</dbReference>
<evidence type="ECO:0000256" key="5">
    <source>
        <dbReference type="ARBA" id="ARBA00022989"/>
    </source>
</evidence>
<comment type="caution">
    <text evidence="13">The sequence shown here is derived from an EMBL/GenBank/DDBJ whole genome shotgun (WGS) entry which is preliminary data.</text>
</comment>
<gene>
    <name evidence="13" type="ORF">ACFSNB_10750</name>
</gene>
<evidence type="ECO:0000256" key="3">
    <source>
        <dbReference type="ARBA" id="ARBA00022475"/>
    </source>
</evidence>
<evidence type="ECO:0000256" key="1">
    <source>
        <dbReference type="ARBA" id="ARBA00004651"/>
    </source>
</evidence>
<accession>A0ABW5CD22</accession>
<reference evidence="14" key="1">
    <citation type="journal article" date="2019" name="Int. J. Syst. Evol. Microbiol.">
        <title>The Global Catalogue of Microorganisms (GCM) 10K type strain sequencing project: providing services to taxonomists for standard genome sequencing and annotation.</title>
        <authorList>
            <consortium name="The Broad Institute Genomics Platform"/>
            <consortium name="The Broad Institute Genome Sequencing Center for Infectious Disease"/>
            <person name="Wu L."/>
            <person name="Ma J."/>
        </authorList>
    </citation>
    <scope>NUCLEOTIDE SEQUENCE [LARGE SCALE GENOMIC DNA]</scope>
    <source>
        <strain evidence="14">KCTC 15012</strain>
    </source>
</reference>
<dbReference type="RefSeq" id="WP_377316345.1">
    <property type="nucleotide sequence ID" value="NZ_JBHUIY010000019.1"/>
</dbReference>
<feature type="chain" id="PRO_5046401216" evidence="10">
    <location>
        <begin position="23"/>
        <end position="789"/>
    </location>
</feature>
<evidence type="ECO:0000256" key="7">
    <source>
        <dbReference type="SAM" id="Coils"/>
    </source>
</evidence>
<keyword evidence="7" id="KW-0175">Coiled coil</keyword>
<dbReference type="Proteomes" id="UP001597296">
    <property type="component" value="Unassembled WGS sequence"/>
</dbReference>
<feature type="domain" description="Mechanosensitive ion channel MscS" evidence="11">
    <location>
        <begin position="604"/>
        <end position="669"/>
    </location>
</feature>
<dbReference type="InterPro" id="IPR010920">
    <property type="entry name" value="LSM_dom_sf"/>
</dbReference>
<dbReference type="Gene3D" id="1.10.287.1260">
    <property type="match status" value="1"/>
</dbReference>
<keyword evidence="5 9" id="KW-1133">Transmembrane helix</keyword>
<comment type="similarity">
    <text evidence="2">Belongs to the MscS (TC 1.A.23) family.</text>
</comment>
<comment type="subcellular location">
    <subcellularLocation>
        <location evidence="1">Cell membrane</location>
        <topology evidence="1">Multi-pass membrane protein</topology>
    </subcellularLocation>
</comment>
<sequence length="789" mass="85964">MRRLFPILVVALLIGLSGPAPAQDAADLTGTAKPAAPAAPPAAEAQPTAETLEQQLDQAQTEYDHLTSAAPPPAAQPAELIERDYLMGELIGALERHLDMIDRLPEAQGRAKDQGEKTAAWRANPNPPSVSIVALDHQRDLLEDTRGRLKAAMQRADFRDQQITEDEKRLKANEVTVRQQEEKISAATDEIAKARETWLRDLARLRVRTAAAAMAEGKTAQTIGRAEIAELRALAELQEHQLGEMAGNVHFTEAELNAVLADIDRQITQLQTRQTKAQAASATAHRALDQAQRALNAYKASAKPAAPGPNGEAAPADPRRDALERDLAVRRLQADTADLIDETVRRMLEVRGWERAGWQFRWHRFNATDQDQIKLPEARATIAANERKLAGWQQLLADEITRTSQLSESNDAALAAAQASNAADAEASAAQRSAYRQQADMLREADKLVDALLHTFRAWDDELTPRASRKAATQALREGWQMAVEAARAVWDFELFTAEDNIEVDGKRISAVRSVTVGKSLGVILLVVLGAVISRRAMLFAAGLAATQFGVSKDHASTLTRWLHIVVVTMLFVVALYIANIPLTVFAFLGGALAIGVGFGTQVILKNMISGIILLVERPLRVGDIVEVGAVTGTVTHINVRSSTVRTADGIEILVPNSTFIESNVTNWTYSNARVRRSVAVGTDYSAPPEKVSEVLMGVARKHPAVLKDPEPCVLLQDFGPDSINFILRYWIDYTGGADSSKIASEIRFMIAADLNAAGIPIPFPQRVVHLRQDGDDTPPPDRILHHGA</sequence>
<keyword evidence="10" id="KW-0732">Signal</keyword>
<evidence type="ECO:0000259" key="12">
    <source>
        <dbReference type="Pfam" id="PF21082"/>
    </source>
</evidence>
<evidence type="ECO:0000313" key="13">
    <source>
        <dbReference type="EMBL" id="MFD2234282.1"/>
    </source>
</evidence>
<dbReference type="InterPro" id="IPR023408">
    <property type="entry name" value="MscS_beta-dom_sf"/>
</dbReference>
<evidence type="ECO:0000313" key="14">
    <source>
        <dbReference type="Proteomes" id="UP001597296"/>
    </source>
</evidence>
<name>A0ABW5CD22_9PROT</name>
<dbReference type="InterPro" id="IPR052702">
    <property type="entry name" value="MscS-like_channel"/>
</dbReference>
<feature type="region of interest" description="Disordered" evidence="8">
    <location>
        <begin position="299"/>
        <end position="318"/>
    </location>
</feature>
<dbReference type="SUPFAM" id="SSF50182">
    <property type="entry name" value="Sm-like ribonucleoproteins"/>
    <property type="match status" value="1"/>
</dbReference>
<feature type="transmembrane region" description="Helical" evidence="9">
    <location>
        <begin position="559"/>
        <end position="579"/>
    </location>
</feature>
<evidence type="ECO:0000259" key="11">
    <source>
        <dbReference type="Pfam" id="PF00924"/>
    </source>
</evidence>
<feature type="transmembrane region" description="Helical" evidence="9">
    <location>
        <begin position="585"/>
        <end position="605"/>
    </location>
</feature>
<evidence type="ECO:0000256" key="6">
    <source>
        <dbReference type="ARBA" id="ARBA00023136"/>
    </source>
</evidence>
<keyword evidence="6 9" id="KW-0472">Membrane</keyword>